<keyword evidence="2" id="KW-1003">Cell membrane</keyword>
<evidence type="ECO:0000256" key="6">
    <source>
        <dbReference type="SAM" id="Phobius"/>
    </source>
</evidence>
<feature type="transmembrane region" description="Helical" evidence="6">
    <location>
        <begin position="65"/>
        <end position="82"/>
    </location>
</feature>
<dbReference type="Proteomes" id="UP001221150">
    <property type="component" value="Unassembled WGS sequence"/>
</dbReference>
<dbReference type="EMBL" id="JARJBB010000007">
    <property type="protein sequence ID" value="MDF3300235.1"/>
    <property type="molecule type" value="Genomic_DNA"/>
</dbReference>
<sequence>MREETGATDDAADPAPGPPPFRARHPVWWLVSAVLVVAAVALALHRRYDLAAALHLIPTASPPRLAAAALLEALSVLSLAALQRRLLVMGGARLGLAVVTALVVAANAVAGALPGGAAFAAAWQFGQLRRRGVSLVLAGSVLAVSGVLSALALFLLLVAGVLAGGAAGPAGLRAAVLWMAALLVLLAAGAAALSRFTAVRRRAWRVWRRIGVRSRRMWGIEEQMSRLVRRVRATRPGPRPWLAPSLLALANWVLDAACLAACAWALDVALPWRVTLTAYALTQMAGALRLTPGGIGIVETGLAALLVLYGLRPDQAIAVTLLYRIASYWALQPIGWTSWLGLTLAARHARPHVIP</sequence>
<organism evidence="7 8">
    <name type="scientific">Streptomyces tropicalis</name>
    <dbReference type="NCBI Taxonomy" id="3034234"/>
    <lineage>
        <taxon>Bacteria</taxon>
        <taxon>Bacillati</taxon>
        <taxon>Actinomycetota</taxon>
        <taxon>Actinomycetes</taxon>
        <taxon>Kitasatosporales</taxon>
        <taxon>Streptomycetaceae</taxon>
        <taxon>Streptomyces</taxon>
    </lineage>
</organism>
<keyword evidence="4 6" id="KW-1133">Transmembrane helix</keyword>
<evidence type="ECO:0000256" key="1">
    <source>
        <dbReference type="ARBA" id="ARBA00004651"/>
    </source>
</evidence>
<feature type="transmembrane region" description="Helical" evidence="6">
    <location>
        <begin position="135"/>
        <end position="163"/>
    </location>
</feature>
<comment type="subcellular location">
    <subcellularLocation>
        <location evidence="1">Cell membrane</location>
        <topology evidence="1">Multi-pass membrane protein</topology>
    </subcellularLocation>
</comment>
<feature type="transmembrane region" description="Helical" evidence="6">
    <location>
        <begin position="175"/>
        <end position="198"/>
    </location>
</feature>
<evidence type="ECO:0000256" key="3">
    <source>
        <dbReference type="ARBA" id="ARBA00022692"/>
    </source>
</evidence>
<dbReference type="NCBIfam" id="TIGR00374">
    <property type="entry name" value="flippase-like domain"/>
    <property type="match status" value="1"/>
</dbReference>
<name>A0ABT6A6F6_9ACTN</name>
<protein>
    <submittedName>
        <fullName evidence="7">YbhN family protein</fullName>
    </submittedName>
</protein>
<keyword evidence="5 6" id="KW-0472">Membrane</keyword>
<keyword evidence="8" id="KW-1185">Reference proteome</keyword>
<feature type="transmembrane region" description="Helical" evidence="6">
    <location>
        <begin position="94"/>
        <end position="123"/>
    </location>
</feature>
<gene>
    <name evidence="7" type="ORF">P3H78_16745</name>
</gene>
<comment type="caution">
    <text evidence="7">The sequence shown here is derived from an EMBL/GenBank/DDBJ whole genome shotgun (WGS) entry which is preliminary data.</text>
</comment>
<proteinExistence type="predicted"/>
<accession>A0ABT6A6F6</accession>
<feature type="transmembrane region" description="Helical" evidence="6">
    <location>
        <begin position="27"/>
        <end position="44"/>
    </location>
</feature>
<evidence type="ECO:0000256" key="5">
    <source>
        <dbReference type="ARBA" id="ARBA00023136"/>
    </source>
</evidence>
<dbReference type="RefSeq" id="WP_276109787.1">
    <property type="nucleotide sequence ID" value="NZ_JARJBB010000007.1"/>
</dbReference>
<evidence type="ECO:0000313" key="7">
    <source>
        <dbReference type="EMBL" id="MDF3300235.1"/>
    </source>
</evidence>
<reference evidence="7 8" key="1">
    <citation type="submission" date="2023-03" db="EMBL/GenBank/DDBJ databases">
        <title>Draft genome sequence of Streptomyces sp. K1PA1 isolated from peat swamp forest in Thailand.</title>
        <authorList>
            <person name="Klaysubun C."/>
            <person name="Duangmal K."/>
        </authorList>
    </citation>
    <scope>NUCLEOTIDE SEQUENCE [LARGE SCALE GENOMIC DNA]</scope>
    <source>
        <strain evidence="7 8">K1PA1</strain>
    </source>
</reference>
<dbReference type="PANTHER" id="PTHR39087:SF2">
    <property type="entry name" value="UPF0104 MEMBRANE PROTEIN MJ1595"/>
    <property type="match status" value="1"/>
</dbReference>
<keyword evidence="3 6" id="KW-0812">Transmembrane</keyword>
<dbReference type="InterPro" id="IPR022791">
    <property type="entry name" value="L-PG_synthase/AglD"/>
</dbReference>
<evidence type="ECO:0000256" key="4">
    <source>
        <dbReference type="ARBA" id="ARBA00022989"/>
    </source>
</evidence>
<evidence type="ECO:0000256" key="2">
    <source>
        <dbReference type="ARBA" id="ARBA00022475"/>
    </source>
</evidence>
<dbReference type="Pfam" id="PF03706">
    <property type="entry name" value="LPG_synthase_TM"/>
    <property type="match status" value="1"/>
</dbReference>
<evidence type="ECO:0000313" key="8">
    <source>
        <dbReference type="Proteomes" id="UP001221150"/>
    </source>
</evidence>
<dbReference type="PANTHER" id="PTHR39087">
    <property type="entry name" value="UPF0104 MEMBRANE PROTEIN MJ1595"/>
    <property type="match status" value="1"/>
</dbReference>
<feature type="transmembrane region" description="Helical" evidence="6">
    <location>
        <begin position="286"/>
        <end position="309"/>
    </location>
</feature>
<feature type="transmembrane region" description="Helical" evidence="6">
    <location>
        <begin position="321"/>
        <end position="342"/>
    </location>
</feature>